<evidence type="ECO:0000256" key="5">
    <source>
        <dbReference type="SAM" id="MobiDB-lite"/>
    </source>
</evidence>
<comment type="similarity">
    <text evidence="2">Belongs to the NOP16 family.</text>
</comment>
<feature type="compositionally biased region" description="Basic residues" evidence="5">
    <location>
        <begin position="1"/>
        <end position="26"/>
    </location>
</feature>
<dbReference type="InterPro" id="IPR019002">
    <property type="entry name" value="Ribosome_biogenesis_Nop16"/>
</dbReference>
<feature type="compositionally biased region" description="Basic and acidic residues" evidence="5">
    <location>
        <begin position="169"/>
        <end position="183"/>
    </location>
</feature>
<feature type="region of interest" description="Disordered" evidence="5">
    <location>
        <begin position="63"/>
        <end position="88"/>
    </location>
</feature>
<feature type="region of interest" description="Disordered" evidence="5">
    <location>
        <begin position="1"/>
        <end position="39"/>
    </location>
</feature>
<dbReference type="AlphaFoldDB" id="A0AB34IV17"/>
<dbReference type="EMBL" id="JBGBPQ010000019">
    <property type="protein sequence ID" value="KAL1504850.1"/>
    <property type="molecule type" value="Genomic_DNA"/>
</dbReference>
<dbReference type="PANTHER" id="PTHR13243:SF1">
    <property type="entry name" value="NUCLEOLAR PROTEIN 16"/>
    <property type="match status" value="1"/>
</dbReference>
<evidence type="ECO:0000256" key="2">
    <source>
        <dbReference type="ARBA" id="ARBA00008479"/>
    </source>
</evidence>
<proteinExistence type="inferred from homology"/>
<organism evidence="6 7">
    <name type="scientific">Prymnesium parvum</name>
    <name type="common">Toxic golden alga</name>
    <dbReference type="NCBI Taxonomy" id="97485"/>
    <lineage>
        <taxon>Eukaryota</taxon>
        <taxon>Haptista</taxon>
        <taxon>Haptophyta</taxon>
        <taxon>Prymnesiophyceae</taxon>
        <taxon>Prymnesiales</taxon>
        <taxon>Prymnesiaceae</taxon>
        <taxon>Prymnesium</taxon>
    </lineage>
</organism>
<comment type="caution">
    <text evidence="6">The sequence shown here is derived from an EMBL/GenBank/DDBJ whole genome shotgun (WGS) entry which is preliminary data.</text>
</comment>
<keyword evidence="7" id="KW-1185">Reference proteome</keyword>
<gene>
    <name evidence="6" type="ORF">AB1Y20_008621</name>
</gene>
<comment type="subcellular location">
    <subcellularLocation>
        <location evidence="1">Nucleus</location>
        <location evidence="1">Nucleolus</location>
    </subcellularLocation>
</comment>
<reference evidence="6 7" key="1">
    <citation type="journal article" date="2024" name="Science">
        <title>Giant polyketide synthase enzymes in the biosynthesis of giant marine polyether toxins.</title>
        <authorList>
            <person name="Fallon T.R."/>
            <person name="Shende V.V."/>
            <person name="Wierzbicki I.H."/>
            <person name="Pendleton A.L."/>
            <person name="Watervoot N.F."/>
            <person name="Auber R.P."/>
            <person name="Gonzalez D.J."/>
            <person name="Wisecaver J.H."/>
            <person name="Moore B.S."/>
        </authorList>
    </citation>
    <scope>NUCLEOTIDE SEQUENCE [LARGE SCALE GENOMIC DNA]</scope>
    <source>
        <strain evidence="6 7">12B1</strain>
    </source>
</reference>
<dbReference type="Proteomes" id="UP001515480">
    <property type="component" value="Unassembled WGS sequence"/>
</dbReference>
<evidence type="ECO:0000313" key="6">
    <source>
        <dbReference type="EMBL" id="KAL1504850.1"/>
    </source>
</evidence>
<evidence type="ECO:0000313" key="7">
    <source>
        <dbReference type="Proteomes" id="UP001515480"/>
    </source>
</evidence>
<dbReference type="GO" id="GO:0042273">
    <property type="term" value="P:ribosomal large subunit biogenesis"/>
    <property type="evidence" value="ECO:0007669"/>
    <property type="project" value="TreeGrafter"/>
</dbReference>
<dbReference type="Pfam" id="PF09420">
    <property type="entry name" value="Nop16"/>
    <property type="match status" value="1"/>
</dbReference>
<feature type="region of interest" description="Disordered" evidence="5">
    <location>
        <begin position="167"/>
        <end position="199"/>
    </location>
</feature>
<evidence type="ECO:0000256" key="4">
    <source>
        <dbReference type="ARBA" id="ARBA00023242"/>
    </source>
</evidence>
<protein>
    <recommendedName>
        <fullName evidence="3">Nucleolar protein 16</fullName>
    </recommendedName>
</protein>
<accession>A0AB34IV17</accession>
<keyword evidence="4" id="KW-0539">Nucleus</keyword>
<dbReference type="GO" id="GO:0005730">
    <property type="term" value="C:nucleolus"/>
    <property type="evidence" value="ECO:0007669"/>
    <property type="project" value="UniProtKB-SubCell"/>
</dbReference>
<evidence type="ECO:0000256" key="1">
    <source>
        <dbReference type="ARBA" id="ARBA00004604"/>
    </source>
</evidence>
<sequence>MPRAKTRPKQRRGIVKVRVKPQRKKAGAAQGLQASQITYDPSQTQFANYKAAGLLADSNQIGRSTDKNRVTGYTPRVKGPSAELSHDPSIQHPLELEMPLGEKTIRKVPPGECAVLRKLLDKHGEDYTAMSRDTRINTHQHTASHLRKRIQKMIQEDEQEAAAVTAAKHAGERIPRLRGERKISKLPNKAFKRSSTNFT</sequence>
<name>A0AB34IV17_PRYPA</name>
<dbReference type="PANTHER" id="PTHR13243">
    <property type="entry name" value="HSPC111 PROTEIN-RELATED"/>
    <property type="match status" value="1"/>
</dbReference>
<evidence type="ECO:0000256" key="3">
    <source>
        <dbReference type="ARBA" id="ARBA00015522"/>
    </source>
</evidence>